<name>A0A6I2M994_9BACI</name>
<evidence type="ECO:0000313" key="2">
    <source>
        <dbReference type="Proteomes" id="UP000441585"/>
    </source>
</evidence>
<sequence length="137" mass="15422">MLTNDDINFIKANRIEITENRTVPVVLLRTLPGDEDPYTGEFADEYVGNYAMSATMYAEETVLAVWKEYSSVANGDRSVIGGVELQQDDVQMTLDASVDMVGIERVKYLGETFEIITVDRRGIGDTNRYECVVRRVV</sequence>
<proteinExistence type="predicted"/>
<gene>
    <name evidence="1" type="ORF">GJU41_12010</name>
</gene>
<keyword evidence="2" id="KW-1185">Reference proteome</keyword>
<dbReference type="EMBL" id="WKKF01000002">
    <property type="protein sequence ID" value="MRX54698.1"/>
    <property type="molecule type" value="Genomic_DNA"/>
</dbReference>
<evidence type="ECO:0000313" key="1">
    <source>
        <dbReference type="EMBL" id="MRX54698.1"/>
    </source>
</evidence>
<dbReference type="Proteomes" id="UP000441585">
    <property type="component" value="Unassembled WGS sequence"/>
</dbReference>
<accession>A0A6I2M994</accession>
<dbReference type="RefSeq" id="WP_154318711.1">
    <property type="nucleotide sequence ID" value="NZ_CAJGAA010000002.1"/>
</dbReference>
<dbReference type="AlphaFoldDB" id="A0A6I2M994"/>
<protein>
    <submittedName>
        <fullName evidence="1">Uncharacterized protein</fullName>
    </submittedName>
</protein>
<reference evidence="1 2" key="1">
    <citation type="submission" date="2019-11" db="EMBL/GenBank/DDBJ databases">
        <title>Bacillus idriensis genome.</title>
        <authorList>
            <person name="Konopka E.N."/>
            <person name="Newman J.D."/>
        </authorList>
    </citation>
    <scope>NUCLEOTIDE SEQUENCE [LARGE SCALE GENOMIC DNA]</scope>
    <source>
        <strain evidence="1 2">DSM 19097</strain>
    </source>
</reference>
<organism evidence="1 2">
    <name type="scientific">Metabacillus idriensis</name>
    <dbReference type="NCBI Taxonomy" id="324768"/>
    <lineage>
        <taxon>Bacteria</taxon>
        <taxon>Bacillati</taxon>
        <taxon>Bacillota</taxon>
        <taxon>Bacilli</taxon>
        <taxon>Bacillales</taxon>
        <taxon>Bacillaceae</taxon>
        <taxon>Metabacillus</taxon>
    </lineage>
</organism>
<comment type="caution">
    <text evidence="1">The sequence shown here is derived from an EMBL/GenBank/DDBJ whole genome shotgun (WGS) entry which is preliminary data.</text>
</comment>